<dbReference type="EMBL" id="GIBP01002374">
    <property type="protein sequence ID" value="NDV31343.1"/>
    <property type="molecule type" value="Transcribed_RNA"/>
</dbReference>
<feature type="binding site" description="axial binding residue" evidence="1">
    <location>
        <position position="423"/>
    </location>
    <ligand>
        <name>heme</name>
        <dbReference type="ChEBI" id="CHEBI:30413"/>
    </ligand>
    <ligandPart>
        <name>Fe</name>
        <dbReference type="ChEBI" id="CHEBI:18248"/>
    </ligandPart>
</feature>
<organism evidence="3">
    <name type="scientific">Arcella intermedia</name>
    <dbReference type="NCBI Taxonomy" id="1963864"/>
    <lineage>
        <taxon>Eukaryota</taxon>
        <taxon>Amoebozoa</taxon>
        <taxon>Tubulinea</taxon>
        <taxon>Elardia</taxon>
        <taxon>Arcellinida</taxon>
        <taxon>Sphaerothecina</taxon>
        <taxon>Arcellidae</taxon>
        <taxon>Arcella</taxon>
    </lineage>
</organism>
<keyword evidence="1" id="KW-0349">Heme</keyword>
<name>A0A6B2L2U5_9EUKA</name>
<evidence type="ECO:0008006" key="4">
    <source>
        <dbReference type="Google" id="ProtNLM"/>
    </source>
</evidence>
<dbReference type="GO" id="GO:0004497">
    <property type="term" value="F:monooxygenase activity"/>
    <property type="evidence" value="ECO:0007669"/>
    <property type="project" value="InterPro"/>
</dbReference>
<dbReference type="PRINTS" id="PR00463">
    <property type="entry name" value="EP450I"/>
</dbReference>
<dbReference type="PANTHER" id="PTHR24301:SF2">
    <property type="entry name" value="THROMBOXANE-A SYNTHASE"/>
    <property type="match status" value="1"/>
</dbReference>
<evidence type="ECO:0000256" key="1">
    <source>
        <dbReference type="PIRSR" id="PIRSR602401-1"/>
    </source>
</evidence>
<dbReference type="Gene3D" id="1.10.630.10">
    <property type="entry name" value="Cytochrome P450"/>
    <property type="match status" value="1"/>
</dbReference>
<dbReference type="CDD" id="cd00302">
    <property type="entry name" value="cytochrome_P450"/>
    <property type="match status" value="1"/>
</dbReference>
<accession>A0A6B2L2U5</accession>
<keyword evidence="1" id="KW-0479">Metal-binding</keyword>
<evidence type="ECO:0000256" key="2">
    <source>
        <dbReference type="SAM" id="Phobius"/>
    </source>
</evidence>
<evidence type="ECO:0000313" key="3">
    <source>
        <dbReference type="EMBL" id="NDV31343.1"/>
    </source>
</evidence>
<dbReference type="GO" id="GO:0020037">
    <property type="term" value="F:heme binding"/>
    <property type="evidence" value="ECO:0007669"/>
    <property type="project" value="InterPro"/>
</dbReference>
<dbReference type="InterPro" id="IPR001128">
    <property type="entry name" value="Cyt_P450"/>
</dbReference>
<feature type="transmembrane region" description="Helical" evidence="2">
    <location>
        <begin position="6"/>
        <end position="21"/>
    </location>
</feature>
<dbReference type="InterPro" id="IPR036396">
    <property type="entry name" value="Cyt_P450_sf"/>
</dbReference>
<sequence length="476" mass="55040">MEAIIYLALVVGVGFVILRLYQKYRYTSFAPAFPRSPTLPLLGSVHCINPLYPGRSFHDLHMKLGKMYVFNIFGMEVLYVSDPEICDYIETHIQEFDRGAWPWDLHMYAFGAELLFTIGGKKWEQRRKALNHSFGPIAQKAYIFPIIVERTKKILSYLEENQNTPIDLDKMSINLTMDVIFNYCFGTDLDEAEKNIIFDAFNAVLGEVKTINIFPLYKYIVTPARLDKWKKDKRLKSMIFNFISNYKPDSLVEKLVEKGLTKSEIYNEVLGLLFAGHDTTAHTLTWSIYKIAQDPLIGKKVNEEIEKMSELQSFTVINELEFANQFSYMKAVINETLRFYPQAAQHPVVALKDTNFNGIPVKKGSYILTNQFTIMRDPEYWDEPDTYNPDRFFQNPPMRIPADKAHLTPAKFFKPFITGPHVCIGKHLALSELQIILPSIFKNFAIKLVDPNKVVEPKQNFTLRPKDPIFFTAHKL</sequence>
<dbReference type="SUPFAM" id="SSF48264">
    <property type="entry name" value="Cytochrome P450"/>
    <property type="match status" value="1"/>
</dbReference>
<reference evidence="3" key="1">
    <citation type="journal article" date="2020" name="J. Eukaryot. Microbiol.">
        <title>De novo Sequencing, Assembly and Annotation of the Transcriptome for the Free-Living Testate Amoeba Arcella intermedia.</title>
        <authorList>
            <person name="Ribeiro G.M."/>
            <person name="Porfirio-Sousa A.L."/>
            <person name="Maurer-Alcala X.X."/>
            <person name="Katz L.A."/>
            <person name="Lahr D.J.G."/>
        </authorList>
    </citation>
    <scope>NUCLEOTIDE SEQUENCE</scope>
</reference>
<proteinExistence type="predicted"/>
<dbReference type="PRINTS" id="PR00385">
    <property type="entry name" value="P450"/>
</dbReference>
<dbReference type="GO" id="GO:0016705">
    <property type="term" value="F:oxidoreductase activity, acting on paired donors, with incorporation or reduction of molecular oxygen"/>
    <property type="evidence" value="ECO:0007669"/>
    <property type="project" value="InterPro"/>
</dbReference>
<dbReference type="GO" id="GO:0005506">
    <property type="term" value="F:iron ion binding"/>
    <property type="evidence" value="ECO:0007669"/>
    <property type="project" value="InterPro"/>
</dbReference>
<dbReference type="AlphaFoldDB" id="A0A6B2L2U5"/>
<keyword evidence="2" id="KW-0812">Transmembrane</keyword>
<dbReference type="Pfam" id="PF00067">
    <property type="entry name" value="p450"/>
    <property type="match status" value="1"/>
</dbReference>
<dbReference type="InterPro" id="IPR002401">
    <property type="entry name" value="Cyt_P450_E_grp-I"/>
</dbReference>
<comment type="cofactor">
    <cofactor evidence="1">
        <name>heme</name>
        <dbReference type="ChEBI" id="CHEBI:30413"/>
    </cofactor>
</comment>
<keyword evidence="2" id="KW-1133">Transmembrane helix</keyword>
<keyword evidence="1" id="KW-0408">Iron</keyword>
<protein>
    <recommendedName>
        <fullName evidence="4">Cytochrome P450</fullName>
    </recommendedName>
</protein>
<dbReference type="PANTHER" id="PTHR24301">
    <property type="entry name" value="THROMBOXANE-A SYNTHASE"/>
    <property type="match status" value="1"/>
</dbReference>
<keyword evidence="2" id="KW-0472">Membrane</keyword>